<evidence type="ECO:0008006" key="6">
    <source>
        <dbReference type="Google" id="ProtNLM"/>
    </source>
</evidence>
<dbReference type="OrthoDB" id="1770435at2"/>
<name>A0A140DYN5_9FIRM</name>
<dbReference type="STRING" id="1702221.AALO17_26280"/>
<feature type="transmembrane region" description="Helical" evidence="1">
    <location>
        <begin position="86"/>
        <end position="104"/>
    </location>
</feature>
<keyword evidence="1" id="KW-0812">Transmembrane</keyword>
<dbReference type="RefSeq" id="WP_067559758.1">
    <property type="nucleotide sequence ID" value="NZ_CAJTBG010000007.1"/>
</dbReference>
<evidence type="ECO:0000256" key="1">
    <source>
        <dbReference type="SAM" id="Phobius"/>
    </source>
</evidence>
<dbReference type="AlphaFoldDB" id="A0A140DYN5"/>
<evidence type="ECO:0000313" key="4">
    <source>
        <dbReference type="Proteomes" id="UP000069771"/>
    </source>
</evidence>
<accession>A0A140DYN5</accession>
<evidence type="ECO:0000313" key="5">
    <source>
        <dbReference type="Proteomes" id="UP000186758"/>
    </source>
</evidence>
<reference evidence="2 4" key="1">
    <citation type="journal article" date="2016" name="Gut Pathog.">
        <title>Whole genome sequencing of "Faecalibaculum rodentium" ALO17, isolated from C57BL/6J laboratory mouse feces.</title>
        <authorList>
            <person name="Lim S."/>
            <person name="Chang D.H."/>
            <person name="Ahn S."/>
            <person name="Kim B.C."/>
        </authorList>
    </citation>
    <scope>NUCLEOTIDE SEQUENCE [LARGE SCALE GENOMIC DNA]</scope>
    <source>
        <strain evidence="2 4">Alo17</strain>
    </source>
</reference>
<keyword evidence="1" id="KW-1133">Transmembrane helix</keyword>
<dbReference type="PATRIC" id="fig|1702221.3.peg.2557"/>
<evidence type="ECO:0000313" key="3">
    <source>
        <dbReference type="EMBL" id="OLU45621.1"/>
    </source>
</evidence>
<dbReference type="Proteomes" id="UP000186758">
    <property type="component" value="Unassembled WGS sequence"/>
</dbReference>
<organism evidence="2 4">
    <name type="scientific">Faecalibaculum rodentium</name>
    <dbReference type="NCBI Taxonomy" id="1702221"/>
    <lineage>
        <taxon>Bacteria</taxon>
        <taxon>Bacillati</taxon>
        <taxon>Bacillota</taxon>
        <taxon>Erysipelotrichia</taxon>
        <taxon>Erysipelotrichales</taxon>
        <taxon>Erysipelotrichaceae</taxon>
        <taxon>Faecalibaculum</taxon>
    </lineage>
</organism>
<dbReference type="Proteomes" id="UP000069771">
    <property type="component" value="Chromosome"/>
</dbReference>
<dbReference type="EMBL" id="MPJZ01000046">
    <property type="protein sequence ID" value="OLU45621.1"/>
    <property type="molecule type" value="Genomic_DNA"/>
</dbReference>
<keyword evidence="4" id="KW-1185">Reference proteome</keyword>
<gene>
    <name evidence="2" type="ORF">AALO17_26280</name>
    <name evidence="3" type="ORF">BO223_04550</name>
</gene>
<dbReference type="EMBL" id="CP011391">
    <property type="protein sequence ID" value="AMK55762.1"/>
    <property type="molecule type" value="Genomic_DNA"/>
</dbReference>
<dbReference type="KEGG" id="fro:AALO17_26280"/>
<proteinExistence type="predicted"/>
<keyword evidence="1" id="KW-0472">Membrane</keyword>
<dbReference type="GeneID" id="78479114"/>
<evidence type="ECO:0000313" key="2">
    <source>
        <dbReference type="EMBL" id="AMK55762.1"/>
    </source>
</evidence>
<protein>
    <recommendedName>
        <fullName evidence="6">HTH iclR-type domain-containing protein</fullName>
    </recommendedName>
</protein>
<reference evidence="3 5" key="2">
    <citation type="submission" date="2016-11" db="EMBL/GenBank/DDBJ databases">
        <title>Description of two novel members of the family Erysipelotrichaceae: Ileibacterium lipovorans gen. nov., sp. nov. and Dubosiella newyorkensis, gen. nov., sp. nov.</title>
        <authorList>
            <person name="Cox L.M."/>
            <person name="Sohn J."/>
            <person name="Tyrrell K.L."/>
            <person name="Citron D.M."/>
            <person name="Lawson P.A."/>
            <person name="Patel N.B."/>
            <person name="Iizumi T."/>
            <person name="Perez-Perez G.I."/>
            <person name="Goldstein E.J."/>
            <person name="Blaser M.J."/>
        </authorList>
    </citation>
    <scope>NUCLEOTIDE SEQUENCE [LARGE SCALE GENOMIC DNA]</scope>
    <source>
        <strain evidence="3 5">NYU-BL-K8</strain>
    </source>
</reference>
<sequence length="109" mass="12300">MSKKRRKSPGGTAASLVIEALKKRDATSPETAVPLKVFKDLPLQTNTLSYTIGNLIEEGIVVQTPEEKYYYDELGFKALEMKFVRGYSMFFIIPIAAMLLLWAASKYLF</sequence>